<accession>A0A318A0Q0</accession>
<comment type="subcellular location">
    <subcellularLocation>
        <location evidence="1 7">Cell membrane</location>
        <topology evidence="1 7">Multi-pass membrane protein</topology>
    </subcellularLocation>
</comment>
<dbReference type="InterPro" id="IPR035906">
    <property type="entry name" value="MetI-like_sf"/>
</dbReference>
<name>A0A318A0Q0_9MICO</name>
<evidence type="ECO:0000313" key="10">
    <source>
        <dbReference type="Proteomes" id="UP000246722"/>
    </source>
</evidence>
<dbReference type="Proteomes" id="UP000246722">
    <property type="component" value="Unassembled WGS sequence"/>
</dbReference>
<keyword evidence="3" id="KW-1003">Cell membrane</keyword>
<feature type="transmembrane region" description="Helical" evidence="7">
    <location>
        <begin position="176"/>
        <end position="197"/>
    </location>
</feature>
<dbReference type="PANTHER" id="PTHR30151">
    <property type="entry name" value="ALKANE SULFONATE ABC TRANSPORTER-RELATED, MEMBRANE SUBUNIT"/>
    <property type="match status" value="1"/>
</dbReference>
<dbReference type="EMBL" id="QHLY01000003">
    <property type="protein sequence ID" value="PXA73276.1"/>
    <property type="molecule type" value="Genomic_DNA"/>
</dbReference>
<evidence type="ECO:0000259" key="8">
    <source>
        <dbReference type="PROSITE" id="PS50928"/>
    </source>
</evidence>
<feature type="transmembrane region" description="Helical" evidence="7">
    <location>
        <begin position="12"/>
        <end position="30"/>
    </location>
</feature>
<reference evidence="9 10" key="1">
    <citation type="submission" date="2018-05" db="EMBL/GenBank/DDBJ databases">
        <title>Genetic diversity of glacier-inhabiting Cryobacterium bacteria in China and description of Cryobacterium mengkeensis sp. nov. and Arthrobacter glacialis sp. nov.</title>
        <authorList>
            <person name="Liu Q."/>
            <person name="Xin Y.-H."/>
        </authorList>
    </citation>
    <scope>NUCLEOTIDE SEQUENCE [LARGE SCALE GENOMIC DNA]</scope>
    <source>
        <strain evidence="9 10">SK-1</strain>
    </source>
</reference>
<dbReference type="InterPro" id="IPR000515">
    <property type="entry name" value="MetI-like"/>
</dbReference>
<feature type="transmembrane region" description="Helical" evidence="7">
    <location>
        <begin position="217"/>
        <end position="237"/>
    </location>
</feature>
<keyword evidence="2 7" id="KW-0813">Transport</keyword>
<feature type="transmembrane region" description="Helical" evidence="7">
    <location>
        <begin position="123"/>
        <end position="145"/>
    </location>
</feature>
<dbReference type="RefSeq" id="WP_110124952.1">
    <property type="nucleotide sequence ID" value="NZ_QHLY01000003.1"/>
</dbReference>
<evidence type="ECO:0000256" key="4">
    <source>
        <dbReference type="ARBA" id="ARBA00022692"/>
    </source>
</evidence>
<keyword evidence="6 7" id="KW-0472">Membrane</keyword>
<evidence type="ECO:0000313" key="9">
    <source>
        <dbReference type="EMBL" id="PXA73276.1"/>
    </source>
</evidence>
<organism evidence="9 10">
    <name type="scientific">Cryobacterium arcticum</name>
    <dbReference type="NCBI Taxonomy" id="670052"/>
    <lineage>
        <taxon>Bacteria</taxon>
        <taxon>Bacillati</taxon>
        <taxon>Actinomycetota</taxon>
        <taxon>Actinomycetes</taxon>
        <taxon>Micrococcales</taxon>
        <taxon>Microbacteriaceae</taxon>
        <taxon>Cryobacterium</taxon>
    </lineage>
</organism>
<evidence type="ECO:0000256" key="1">
    <source>
        <dbReference type="ARBA" id="ARBA00004651"/>
    </source>
</evidence>
<evidence type="ECO:0000256" key="3">
    <source>
        <dbReference type="ARBA" id="ARBA00022475"/>
    </source>
</evidence>
<protein>
    <recommendedName>
        <fullName evidence="8">ABC transmembrane type-1 domain-containing protein</fullName>
    </recommendedName>
</protein>
<sequence>MRLRSPRWLNNTIGVLILITVAELIGRTGIAGRSWPPLTDVVGYLAEPVAQATVLRALTATAASAGWGLVLGIVFAAIAALLANFIPVLRPGLDRLASVLNAVPLIALAPLLITTVGRESTPAVVAALGVGFVMFVAFTAGLAGASATHQDVFSVFGSARSTTLLRLQIPVSLPTVFDGLALAAPTAILGATIGEWFGAPRGLGVLIVSAMQNYQVLLLWAAALTAALLSLAAYLIAVRLQSGAVRRFT</sequence>
<dbReference type="Gene3D" id="1.10.3720.10">
    <property type="entry name" value="MetI-like"/>
    <property type="match status" value="1"/>
</dbReference>
<gene>
    <name evidence="9" type="ORF">CTB96_00525</name>
</gene>
<keyword evidence="4 7" id="KW-0812">Transmembrane</keyword>
<dbReference type="GO" id="GO:0005886">
    <property type="term" value="C:plasma membrane"/>
    <property type="evidence" value="ECO:0007669"/>
    <property type="project" value="UniProtKB-SubCell"/>
</dbReference>
<evidence type="ECO:0000256" key="2">
    <source>
        <dbReference type="ARBA" id="ARBA00022448"/>
    </source>
</evidence>
<keyword evidence="5 7" id="KW-1133">Transmembrane helix</keyword>
<dbReference type="OrthoDB" id="7274389at2"/>
<dbReference type="GO" id="GO:0055085">
    <property type="term" value="P:transmembrane transport"/>
    <property type="evidence" value="ECO:0007669"/>
    <property type="project" value="InterPro"/>
</dbReference>
<dbReference type="SUPFAM" id="SSF161098">
    <property type="entry name" value="MetI-like"/>
    <property type="match status" value="1"/>
</dbReference>
<evidence type="ECO:0000256" key="5">
    <source>
        <dbReference type="ARBA" id="ARBA00022989"/>
    </source>
</evidence>
<proteinExistence type="inferred from homology"/>
<comment type="caution">
    <text evidence="9">The sequence shown here is derived from an EMBL/GenBank/DDBJ whole genome shotgun (WGS) entry which is preliminary data.</text>
</comment>
<keyword evidence="10" id="KW-1185">Reference proteome</keyword>
<comment type="similarity">
    <text evidence="7">Belongs to the binding-protein-dependent transport system permease family.</text>
</comment>
<evidence type="ECO:0000256" key="7">
    <source>
        <dbReference type="RuleBase" id="RU363032"/>
    </source>
</evidence>
<dbReference type="Pfam" id="PF00528">
    <property type="entry name" value="BPD_transp_1"/>
    <property type="match status" value="1"/>
</dbReference>
<feature type="transmembrane region" description="Helical" evidence="7">
    <location>
        <begin position="65"/>
        <end position="86"/>
    </location>
</feature>
<feature type="domain" description="ABC transmembrane type-1" evidence="8">
    <location>
        <begin position="54"/>
        <end position="237"/>
    </location>
</feature>
<dbReference type="PROSITE" id="PS50928">
    <property type="entry name" value="ABC_TM1"/>
    <property type="match status" value="1"/>
</dbReference>
<dbReference type="PANTHER" id="PTHR30151:SF20">
    <property type="entry name" value="ABC TRANSPORTER PERMEASE PROTEIN HI_0355-RELATED"/>
    <property type="match status" value="1"/>
</dbReference>
<evidence type="ECO:0000256" key="6">
    <source>
        <dbReference type="ARBA" id="ARBA00023136"/>
    </source>
</evidence>
<dbReference type="AlphaFoldDB" id="A0A318A0Q0"/>
<feature type="transmembrane region" description="Helical" evidence="7">
    <location>
        <begin position="98"/>
        <end position="117"/>
    </location>
</feature>